<evidence type="ECO:0000256" key="2">
    <source>
        <dbReference type="ARBA" id="ARBA00022692"/>
    </source>
</evidence>
<feature type="transmembrane region" description="Helical" evidence="6">
    <location>
        <begin position="273"/>
        <end position="294"/>
    </location>
</feature>
<evidence type="ECO:0000256" key="5">
    <source>
        <dbReference type="SAM" id="MobiDB-lite"/>
    </source>
</evidence>
<keyword evidence="3 6" id="KW-1133">Transmembrane helix</keyword>
<comment type="caution">
    <text evidence="7">The sequence shown here is derived from an EMBL/GenBank/DDBJ whole genome shotgun (WGS) entry which is preliminary data.</text>
</comment>
<evidence type="ECO:0000256" key="3">
    <source>
        <dbReference type="ARBA" id="ARBA00022989"/>
    </source>
</evidence>
<dbReference type="Gene3D" id="1.20.1250.20">
    <property type="entry name" value="MFS general substrate transporter like domains"/>
    <property type="match status" value="2"/>
</dbReference>
<dbReference type="SUPFAM" id="SSF103473">
    <property type="entry name" value="MFS general substrate transporter"/>
    <property type="match status" value="1"/>
</dbReference>
<comment type="subcellular location">
    <subcellularLocation>
        <location evidence="1">Membrane</location>
        <topology evidence="1">Multi-pass membrane protein</topology>
    </subcellularLocation>
</comment>
<evidence type="ECO:0000313" key="7">
    <source>
        <dbReference type="EMBL" id="KAG9237112.1"/>
    </source>
</evidence>
<gene>
    <name evidence="7" type="ORF">BJ875DRAFT_502922</name>
</gene>
<sequence length="466" mass="50303">MAGWKSLSPSDTDETTSLLSNTDERQVRDVSPGDTSEVQRGFGIIAVLLIGAFVSNTDSSLVIATYGTISSEFNRLERGRWLVTASMLASCALQPICYGKLTNIYGRKEILLLCYLLFVVVGRVLSGTGAAGMVSLVSILISDLVPMKEVASYRSYVNVVSTTGRSIAHGAILLTTSIVACLLSIDLCSKAKDFSNPQPIIAVISCVLLLTLFVLAESFWAKEPIFPLILLRGRDSVTCYATLAPISGAQLTLMSMIPLYFQITKKCSPGEAGTYLISAVVGNTLGGVATGVYIRRRGRYKILVILATLWSMTAYSLLIIRWRGHTNMLESLYIFGGGAGMGISYSALFIALAASLTEEEFPIAGSRLYMFMSIGSATGISVSGTIFKRVAKKGLLTSLSPMKNGVEIVHKALEDINYINGLSSRIHKLVVSSYLVGFRASFTYSLISASLASILSLTLREYKLRQ</sequence>
<feature type="transmembrane region" description="Helical" evidence="6">
    <location>
        <begin position="200"/>
        <end position="220"/>
    </location>
</feature>
<dbReference type="InterPro" id="IPR011701">
    <property type="entry name" value="MFS"/>
</dbReference>
<dbReference type="GO" id="GO:0015174">
    <property type="term" value="F:basic amino acid transmembrane transporter activity"/>
    <property type="evidence" value="ECO:0007669"/>
    <property type="project" value="TreeGrafter"/>
</dbReference>
<feature type="transmembrane region" description="Helical" evidence="6">
    <location>
        <begin position="240"/>
        <end position="261"/>
    </location>
</feature>
<dbReference type="EMBL" id="MU251393">
    <property type="protein sequence ID" value="KAG9237112.1"/>
    <property type="molecule type" value="Genomic_DNA"/>
</dbReference>
<feature type="transmembrane region" description="Helical" evidence="6">
    <location>
        <begin position="42"/>
        <end position="69"/>
    </location>
</feature>
<dbReference type="PANTHER" id="PTHR23501">
    <property type="entry name" value="MAJOR FACILITATOR SUPERFAMILY"/>
    <property type="match status" value="1"/>
</dbReference>
<feature type="transmembrane region" description="Helical" evidence="6">
    <location>
        <begin position="434"/>
        <end position="459"/>
    </location>
</feature>
<name>A0A9P7YP42_9HELO</name>
<feature type="compositionally biased region" description="Polar residues" evidence="5">
    <location>
        <begin position="7"/>
        <end position="21"/>
    </location>
</feature>
<feature type="transmembrane region" description="Helical" evidence="6">
    <location>
        <begin position="332"/>
        <end position="356"/>
    </location>
</feature>
<dbReference type="PANTHER" id="PTHR23501:SF33">
    <property type="entry name" value="MAJOR FACILITATOR SUPERFAMILY (MFS) PROFILE DOMAIN-CONTAINING PROTEIN"/>
    <property type="match status" value="1"/>
</dbReference>
<feature type="region of interest" description="Disordered" evidence="5">
    <location>
        <begin position="1"/>
        <end position="35"/>
    </location>
</feature>
<keyword evidence="2 6" id="KW-0812">Transmembrane</keyword>
<evidence type="ECO:0000256" key="1">
    <source>
        <dbReference type="ARBA" id="ARBA00004141"/>
    </source>
</evidence>
<dbReference type="Pfam" id="PF07690">
    <property type="entry name" value="MFS_1"/>
    <property type="match status" value="1"/>
</dbReference>
<keyword evidence="8" id="KW-1185">Reference proteome</keyword>
<organism evidence="7 8">
    <name type="scientific">Amylocarpus encephaloides</name>
    <dbReference type="NCBI Taxonomy" id="45428"/>
    <lineage>
        <taxon>Eukaryota</taxon>
        <taxon>Fungi</taxon>
        <taxon>Dikarya</taxon>
        <taxon>Ascomycota</taxon>
        <taxon>Pezizomycotina</taxon>
        <taxon>Leotiomycetes</taxon>
        <taxon>Helotiales</taxon>
        <taxon>Helotiales incertae sedis</taxon>
        <taxon>Amylocarpus</taxon>
    </lineage>
</organism>
<dbReference type="Proteomes" id="UP000824998">
    <property type="component" value="Unassembled WGS sequence"/>
</dbReference>
<protein>
    <submittedName>
        <fullName evidence="7">Major facilitator superfamily domain-containing protein</fullName>
    </submittedName>
</protein>
<evidence type="ECO:0000313" key="8">
    <source>
        <dbReference type="Proteomes" id="UP000824998"/>
    </source>
</evidence>
<dbReference type="AlphaFoldDB" id="A0A9P7YP42"/>
<feature type="transmembrane region" description="Helical" evidence="6">
    <location>
        <begin position="300"/>
        <end position="320"/>
    </location>
</feature>
<accession>A0A9P7YP42</accession>
<reference evidence="7" key="1">
    <citation type="journal article" date="2021" name="IMA Fungus">
        <title>Genomic characterization of three marine fungi, including Emericellopsis atlantica sp. nov. with signatures of a generalist lifestyle and marine biomass degradation.</title>
        <authorList>
            <person name="Hagestad O.C."/>
            <person name="Hou L."/>
            <person name="Andersen J.H."/>
            <person name="Hansen E.H."/>
            <person name="Altermark B."/>
            <person name="Li C."/>
            <person name="Kuhnert E."/>
            <person name="Cox R.J."/>
            <person name="Crous P.W."/>
            <person name="Spatafora J.W."/>
            <person name="Lail K."/>
            <person name="Amirebrahimi M."/>
            <person name="Lipzen A."/>
            <person name="Pangilinan J."/>
            <person name="Andreopoulos W."/>
            <person name="Hayes R.D."/>
            <person name="Ng V."/>
            <person name="Grigoriev I.V."/>
            <person name="Jackson S.A."/>
            <person name="Sutton T.D.S."/>
            <person name="Dobson A.D.W."/>
            <person name="Rama T."/>
        </authorList>
    </citation>
    <scope>NUCLEOTIDE SEQUENCE</scope>
    <source>
        <strain evidence="7">TRa018bII</strain>
    </source>
</reference>
<evidence type="ECO:0000256" key="6">
    <source>
        <dbReference type="SAM" id="Phobius"/>
    </source>
</evidence>
<proteinExistence type="predicted"/>
<dbReference type="OrthoDB" id="6770063at2759"/>
<keyword evidence="4 6" id="KW-0472">Membrane</keyword>
<dbReference type="InterPro" id="IPR036259">
    <property type="entry name" value="MFS_trans_sf"/>
</dbReference>
<feature type="transmembrane region" description="Helical" evidence="6">
    <location>
        <begin position="368"/>
        <end position="387"/>
    </location>
</feature>
<feature type="transmembrane region" description="Helical" evidence="6">
    <location>
        <begin position="110"/>
        <end position="141"/>
    </location>
</feature>
<dbReference type="GO" id="GO:0000329">
    <property type="term" value="C:fungal-type vacuole membrane"/>
    <property type="evidence" value="ECO:0007669"/>
    <property type="project" value="TreeGrafter"/>
</dbReference>
<evidence type="ECO:0000256" key="4">
    <source>
        <dbReference type="ARBA" id="ARBA00023136"/>
    </source>
</evidence>